<proteinExistence type="inferred from homology"/>
<dbReference type="NCBIfam" id="TIGR01031">
    <property type="entry name" value="rpmF_bact"/>
    <property type="match status" value="1"/>
</dbReference>
<evidence type="ECO:0000256" key="2">
    <source>
        <dbReference type="ARBA" id="ARBA00008560"/>
    </source>
</evidence>
<comment type="similarity">
    <text evidence="2">Belongs to the bacterial ribosomal protein bL32 family.</text>
</comment>
<evidence type="ECO:0000256" key="5">
    <source>
        <dbReference type="ARBA" id="ARBA00023128"/>
    </source>
</evidence>
<dbReference type="GO" id="GO:0003735">
    <property type="term" value="F:structural constituent of ribosome"/>
    <property type="evidence" value="ECO:0007669"/>
    <property type="project" value="InterPro"/>
</dbReference>
<keyword evidence="6" id="KW-0687">Ribonucleoprotein</keyword>
<dbReference type="Proteomes" id="UP000244005">
    <property type="component" value="Unassembled WGS sequence"/>
</dbReference>
<protein>
    <recommendedName>
        <fullName evidence="7">Large ribosomal subunit protein bL32m</fullName>
    </recommendedName>
</protein>
<dbReference type="Gramene" id="Mp6g09320.1">
    <property type="protein sequence ID" value="Mp6g09320.1.cds"/>
    <property type="gene ID" value="Mp6g09320"/>
</dbReference>
<dbReference type="InterPro" id="IPR011332">
    <property type="entry name" value="Ribosomal_zn-bd"/>
</dbReference>
<keyword evidence="4" id="KW-0689">Ribosomal protein</keyword>
<gene>
    <name evidence="8" type="ORF">MARPO_0152s0024</name>
</gene>
<keyword evidence="3" id="KW-0809">Transit peptide</keyword>
<reference evidence="9" key="1">
    <citation type="journal article" date="2017" name="Cell">
        <title>Insights into land plant evolution garnered from the Marchantia polymorpha genome.</title>
        <authorList>
            <person name="Bowman J.L."/>
            <person name="Kohchi T."/>
            <person name="Yamato K.T."/>
            <person name="Jenkins J."/>
            <person name="Shu S."/>
            <person name="Ishizaki K."/>
            <person name="Yamaoka S."/>
            <person name="Nishihama R."/>
            <person name="Nakamura Y."/>
            <person name="Berger F."/>
            <person name="Adam C."/>
            <person name="Aki S.S."/>
            <person name="Althoff F."/>
            <person name="Araki T."/>
            <person name="Arteaga-Vazquez M.A."/>
            <person name="Balasubrmanian S."/>
            <person name="Barry K."/>
            <person name="Bauer D."/>
            <person name="Boehm C.R."/>
            <person name="Briginshaw L."/>
            <person name="Caballero-Perez J."/>
            <person name="Catarino B."/>
            <person name="Chen F."/>
            <person name="Chiyoda S."/>
            <person name="Chovatia M."/>
            <person name="Davies K.M."/>
            <person name="Delmans M."/>
            <person name="Demura T."/>
            <person name="Dierschke T."/>
            <person name="Dolan L."/>
            <person name="Dorantes-Acosta A.E."/>
            <person name="Eklund D.M."/>
            <person name="Florent S.N."/>
            <person name="Flores-Sandoval E."/>
            <person name="Fujiyama A."/>
            <person name="Fukuzawa H."/>
            <person name="Galik B."/>
            <person name="Grimanelli D."/>
            <person name="Grimwood J."/>
            <person name="Grossniklaus U."/>
            <person name="Hamada T."/>
            <person name="Haseloff J."/>
            <person name="Hetherington A.J."/>
            <person name="Higo A."/>
            <person name="Hirakawa Y."/>
            <person name="Hundley H.N."/>
            <person name="Ikeda Y."/>
            <person name="Inoue K."/>
            <person name="Inoue S.I."/>
            <person name="Ishida S."/>
            <person name="Jia Q."/>
            <person name="Kakita M."/>
            <person name="Kanazawa T."/>
            <person name="Kawai Y."/>
            <person name="Kawashima T."/>
            <person name="Kennedy M."/>
            <person name="Kinose K."/>
            <person name="Kinoshita T."/>
            <person name="Kohara Y."/>
            <person name="Koide E."/>
            <person name="Komatsu K."/>
            <person name="Kopischke S."/>
            <person name="Kubo M."/>
            <person name="Kyozuka J."/>
            <person name="Lagercrantz U."/>
            <person name="Lin S.S."/>
            <person name="Lindquist E."/>
            <person name="Lipzen A.M."/>
            <person name="Lu C.W."/>
            <person name="De Luna E."/>
            <person name="Martienssen R.A."/>
            <person name="Minamino N."/>
            <person name="Mizutani M."/>
            <person name="Mizutani M."/>
            <person name="Mochizuki N."/>
            <person name="Monte I."/>
            <person name="Mosher R."/>
            <person name="Nagasaki H."/>
            <person name="Nakagami H."/>
            <person name="Naramoto S."/>
            <person name="Nishitani K."/>
            <person name="Ohtani M."/>
            <person name="Okamoto T."/>
            <person name="Okumura M."/>
            <person name="Phillips J."/>
            <person name="Pollak B."/>
            <person name="Reinders A."/>
            <person name="Rovekamp M."/>
            <person name="Sano R."/>
            <person name="Sawa S."/>
            <person name="Schmid M.W."/>
            <person name="Shirakawa M."/>
            <person name="Solano R."/>
            <person name="Spunde A."/>
            <person name="Suetsugu N."/>
            <person name="Sugano S."/>
            <person name="Sugiyama A."/>
            <person name="Sun R."/>
            <person name="Suzuki Y."/>
            <person name="Takenaka M."/>
            <person name="Takezawa D."/>
            <person name="Tomogane H."/>
            <person name="Tsuzuki M."/>
            <person name="Ueda T."/>
            <person name="Umeda M."/>
            <person name="Ward J.M."/>
            <person name="Watanabe Y."/>
            <person name="Yazaki K."/>
            <person name="Yokoyama R."/>
            <person name="Yoshitake Y."/>
            <person name="Yotsui I."/>
            <person name="Zachgo S."/>
            <person name="Schmutz J."/>
        </authorList>
    </citation>
    <scope>NUCLEOTIDE SEQUENCE [LARGE SCALE GENOMIC DNA]</scope>
    <source>
        <strain evidence="9">Tak-1</strain>
    </source>
</reference>
<keyword evidence="5" id="KW-0496">Mitochondrion</keyword>
<dbReference type="PANTHER" id="PTHR21026">
    <property type="entry name" value="39S RIBOSOMAL PROTEIN L32, MITOCHONDRIAL"/>
    <property type="match status" value="1"/>
</dbReference>
<dbReference type="OrthoDB" id="2014905at2759"/>
<evidence type="ECO:0000256" key="4">
    <source>
        <dbReference type="ARBA" id="ARBA00022980"/>
    </source>
</evidence>
<evidence type="ECO:0000313" key="8">
    <source>
        <dbReference type="EMBL" id="PTQ28911.1"/>
    </source>
</evidence>
<evidence type="ECO:0000256" key="7">
    <source>
        <dbReference type="ARBA" id="ARBA00039935"/>
    </source>
</evidence>
<dbReference type="AlphaFoldDB" id="A0A2R6W4Z2"/>
<dbReference type="GO" id="GO:0015934">
    <property type="term" value="C:large ribosomal subunit"/>
    <property type="evidence" value="ECO:0007669"/>
    <property type="project" value="InterPro"/>
</dbReference>
<evidence type="ECO:0000256" key="1">
    <source>
        <dbReference type="ARBA" id="ARBA00004173"/>
    </source>
</evidence>
<comment type="subcellular location">
    <subcellularLocation>
        <location evidence="1">Mitochondrion</location>
    </subcellularLocation>
</comment>
<evidence type="ECO:0000256" key="3">
    <source>
        <dbReference type="ARBA" id="ARBA00022946"/>
    </source>
</evidence>
<dbReference type="GO" id="GO:0005739">
    <property type="term" value="C:mitochondrion"/>
    <property type="evidence" value="ECO:0007669"/>
    <property type="project" value="UniProtKB-SubCell"/>
</dbReference>
<dbReference type="Pfam" id="PF01783">
    <property type="entry name" value="Ribosomal_L32p"/>
    <property type="match status" value="1"/>
</dbReference>
<evidence type="ECO:0000256" key="6">
    <source>
        <dbReference type="ARBA" id="ARBA00023274"/>
    </source>
</evidence>
<dbReference type="InterPro" id="IPR002677">
    <property type="entry name" value="Ribosomal_bL32"/>
</dbReference>
<accession>A0A2R6W4Z2</accession>
<name>A0A2R6W4Z2_MARPO</name>
<dbReference type="SUPFAM" id="SSF57829">
    <property type="entry name" value="Zn-binding ribosomal proteins"/>
    <property type="match status" value="1"/>
</dbReference>
<dbReference type="InterPro" id="IPR051991">
    <property type="entry name" value="Mitoribosomal_protein_bL32"/>
</dbReference>
<dbReference type="EMBL" id="KZ772822">
    <property type="protein sequence ID" value="PTQ28911.1"/>
    <property type="molecule type" value="Genomic_DNA"/>
</dbReference>
<dbReference type="PANTHER" id="PTHR21026:SF2">
    <property type="entry name" value="LARGE RIBOSOMAL SUBUNIT PROTEIN BL32M"/>
    <property type="match status" value="1"/>
</dbReference>
<organism evidence="8 9">
    <name type="scientific">Marchantia polymorpha</name>
    <name type="common">Common liverwort</name>
    <name type="synonym">Marchantia aquatica</name>
    <dbReference type="NCBI Taxonomy" id="3197"/>
    <lineage>
        <taxon>Eukaryota</taxon>
        <taxon>Viridiplantae</taxon>
        <taxon>Streptophyta</taxon>
        <taxon>Embryophyta</taxon>
        <taxon>Marchantiophyta</taxon>
        <taxon>Marchantiopsida</taxon>
        <taxon>Marchantiidae</taxon>
        <taxon>Marchantiales</taxon>
        <taxon>Marchantiaceae</taxon>
        <taxon>Marchantia</taxon>
    </lineage>
</organism>
<sequence>MAMAGLQRQVSTIVHRILSPLSSRAHHSLSKIPQHHSCMEISAPRIVSQPETALEVPRVDNFGDCNAIIRNPFLDLLAVPKRKVTPSRKGKRNGPKAYKPITVIAKCKVCGRVKLPHLYCCSGEIKS</sequence>
<evidence type="ECO:0000313" key="9">
    <source>
        <dbReference type="Proteomes" id="UP000244005"/>
    </source>
</evidence>
<keyword evidence="9" id="KW-1185">Reference proteome</keyword>
<dbReference type="GO" id="GO:0006412">
    <property type="term" value="P:translation"/>
    <property type="evidence" value="ECO:0007669"/>
    <property type="project" value="InterPro"/>
</dbReference>